<dbReference type="RefSeq" id="WP_014683920.1">
    <property type="nucleotide sequence ID" value="NC_017790.1"/>
</dbReference>
<dbReference type="AlphaFoldDB" id="H8GW72"/>
<keyword evidence="3" id="KW-1185">Reference proteome</keyword>
<feature type="transmembrane region" description="Helical" evidence="1">
    <location>
        <begin position="46"/>
        <end position="65"/>
    </location>
</feature>
<feature type="transmembrane region" description="Helical" evidence="1">
    <location>
        <begin position="12"/>
        <end position="34"/>
    </location>
</feature>
<protein>
    <submittedName>
        <fullName evidence="2">Putative transmembrane protein</fullName>
    </submittedName>
</protein>
<proteinExistence type="predicted"/>
<dbReference type="PATRIC" id="fig|745776.4.peg.519"/>
<dbReference type="InterPro" id="IPR024464">
    <property type="entry name" value="DUF2391"/>
</dbReference>
<sequence length="277" mass="28929">MTQALPSPTRQTALGLARGTAGGLLLGLPVLMTMEMWQHGAALPSWKLLLFYGVNFLVLLILEYYSGFQDEETALDVVQDAVIAAGIGLMVAGALLWTFGVVGPDMGAREVVGKVVIESIPVSIGASVAAGQLGTRSPQGERKRREAGDWGTLAIALGGAVVFGFNVAPTEEPMLIGLMMSDVQALALLLLALVQTHAVVYALDFRGSVPIPEGRSPLGVFFHSSVVTLALSLLVALFLLWVFGRIGADTGLLPTVHMTVALGLVTSLGASAAKLLL</sequence>
<evidence type="ECO:0000313" key="2">
    <source>
        <dbReference type="EMBL" id="AFD24437.1"/>
    </source>
</evidence>
<name>H8GW72_DEIGI</name>
<dbReference type="EMBL" id="CP002191">
    <property type="protein sequence ID" value="AFD24437.1"/>
    <property type="molecule type" value="Genomic_DNA"/>
</dbReference>
<keyword evidence="1" id="KW-0472">Membrane</keyword>
<dbReference type="eggNOG" id="COG4711">
    <property type="taxonomic scope" value="Bacteria"/>
</dbReference>
<keyword evidence="1 2" id="KW-0812">Transmembrane</keyword>
<dbReference type="Pfam" id="PF09622">
    <property type="entry name" value="DUF2391"/>
    <property type="match status" value="1"/>
</dbReference>
<evidence type="ECO:0000256" key="1">
    <source>
        <dbReference type="SAM" id="Phobius"/>
    </source>
</evidence>
<feature type="transmembrane region" description="Helical" evidence="1">
    <location>
        <begin position="217"/>
        <end position="243"/>
    </location>
</feature>
<accession>H8GW72</accession>
<dbReference type="Proteomes" id="UP000007575">
    <property type="component" value="Chromosome"/>
</dbReference>
<feature type="transmembrane region" description="Helical" evidence="1">
    <location>
        <begin position="77"/>
        <end position="99"/>
    </location>
</feature>
<dbReference type="STRING" id="745776.DGo_CA0510"/>
<dbReference type="HOGENOM" id="CLU_082424_0_0_0"/>
<dbReference type="InterPro" id="IPR013416">
    <property type="entry name" value="CHP02587_IM"/>
</dbReference>
<feature type="transmembrane region" description="Helical" evidence="1">
    <location>
        <begin position="185"/>
        <end position="205"/>
    </location>
</feature>
<dbReference type="NCBIfam" id="TIGR02587">
    <property type="entry name" value="TIGR02587 family membrane protein"/>
    <property type="match status" value="1"/>
</dbReference>
<feature type="transmembrane region" description="Helical" evidence="1">
    <location>
        <begin position="147"/>
        <end position="165"/>
    </location>
</feature>
<dbReference type="KEGG" id="dgo:DGo_CA0510"/>
<reference evidence="2 3" key="1">
    <citation type="journal article" date="2012" name="PLoS ONE">
        <title>Genome sequence and transcriptome analysis of the radioresistant bacterium Deinococcus gobiensis: insights into the extreme environmental adaptations.</title>
        <authorList>
            <person name="Yuan M."/>
            <person name="Chen M."/>
            <person name="Zhang W."/>
            <person name="Lu W."/>
            <person name="Wang J."/>
            <person name="Yang M."/>
            <person name="Zhao P."/>
            <person name="Tang R."/>
            <person name="Li X."/>
            <person name="Hao Y."/>
            <person name="Zhou Z."/>
            <person name="Zhan Y."/>
            <person name="Yu H."/>
            <person name="Teng C."/>
            <person name="Yan Y."/>
            <person name="Ping S."/>
            <person name="Wang Y."/>
            <person name="Lin M."/>
        </authorList>
    </citation>
    <scope>NUCLEOTIDE SEQUENCE [LARGE SCALE GENOMIC DNA]</scope>
    <source>
        <strain evidence="2 3">I-0</strain>
    </source>
</reference>
<evidence type="ECO:0000313" key="3">
    <source>
        <dbReference type="Proteomes" id="UP000007575"/>
    </source>
</evidence>
<feature type="transmembrane region" description="Helical" evidence="1">
    <location>
        <begin position="255"/>
        <end position="276"/>
    </location>
</feature>
<organism evidence="2 3">
    <name type="scientific">Deinococcus gobiensis (strain DSM 21396 / JCM 16679 / CGMCC 1.7299 / I-0)</name>
    <dbReference type="NCBI Taxonomy" id="745776"/>
    <lineage>
        <taxon>Bacteria</taxon>
        <taxon>Thermotogati</taxon>
        <taxon>Deinococcota</taxon>
        <taxon>Deinococci</taxon>
        <taxon>Deinococcales</taxon>
        <taxon>Deinococcaceae</taxon>
        <taxon>Deinococcus</taxon>
    </lineage>
</organism>
<gene>
    <name evidence="2" type="ordered locus">DGo_CA0510</name>
</gene>
<keyword evidence="1" id="KW-1133">Transmembrane helix</keyword>